<protein>
    <submittedName>
        <fullName evidence="1">Uncharacterized protein</fullName>
    </submittedName>
</protein>
<sequence>MQNHISAFKQANSGLLDTLNLRLAKWRKFQRYISAQSRATSHINIFKQANSGLRDTPSLSLEKWRKFQRYISERLIFLSTIPTVEQVIRELRALFDEQVEDGRFVWNA</sequence>
<dbReference type="Proteomes" id="UP001287356">
    <property type="component" value="Unassembled WGS sequence"/>
</dbReference>
<dbReference type="AlphaFoldDB" id="A0AAE0JVA8"/>
<reference evidence="1" key="1">
    <citation type="journal article" date="2023" name="Mol. Phylogenet. Evol.">
        <title>Genome-scale phylogeny and comparative genomics of the fungal order Sordariales.</title>
        <authorList>
            <person name="Hensen N."/>
            <person name="Bonometti L."/>
            <person name="Westerberg I."/>
            <person name="Brannstrom I.O."/>
            <person name="Guillou S."/>
            <person name="Cros-Aarteil S."/>
            <person name="Calhoun S."/>
            <person name="Haridas S."/>
            <person name="Kuo A."/>
            <person name="Mondo S."/>
            <person name="Pangilinan J."/>
            <person name="Riley R."/>
            <person name="LaButti K."/>
            <person name="Andreopoulos B."/>
            <person name="Lipzen A."/>
            <person name="Chen C."/>
            <person name="Yan M."/>
            <person name="Daum C."/>
            <person name="Ng V."/>
            <person name="Clum A."/>
            <person name="Steindorff A."/>
            <person name="Ohm R.A."/>
            <person name="Martin F."/>
            <person name="Silar P."/>
            <person name="Natvig D.O."/>
            <person name="Lalanne C."/>
            <person name="Gautier V."/>
            <person name="Ament-Velasquez S.L."/>
            <person name="Kruys A."/>
            <person name="Hutchinson M.I."/>
            <person name="Powell A.J."/>
            <person name="Barry K."/>
            <person name="Miller A.N."/>
            <person name="Grigoriev I.V."/>
            <person name="Debuchy R."/>
            <person name="Gladieux P."/>
            <person name="Hiltunen Thoren M."/>
            <person name="Johannesson H."/>
        </authorList>
    </citation>
    <scope>NUCLEOTIDE SEQUENCE</scope>
    <source>
        <strain evidence="1">CBS 958.72</strain>
    </source>
</reference>
<comment type="caution">
    <text evidence="1">The sequence shown here is derived from an EMBL/GenBank/DDBJ whole genome shotgun (WGS) entry which is preliminary data.</text>
</comment>
<organism evidence="1 2">
    <name type="scientific">Lasiosphaeria ovina</name>
    <dbReference type="NCBI Taxonomy" id="92902"/>
    <lineage>
        <taxon>Eukaryota</taxon>
        <taxon>Fungi</taxon>
        <taxon>Dikarya</taxon>
        <taxon>Ascomycota</taxon>
        <taxon>Pezizomycotina</taxon>
        <taxon>Sordariomycetes</taxon>
        <taxon>Sordariomycetidae</taxon>
        <taxon>Sordariales</taxon>
        <taxon>Lasiosphaeriaceae</taxon>
        <taxon>Lasiosphaeria</taxon>
    </lineage>
</organism>
<dbReference type="EMBL" id="JAULSN010000009">
    <property type="protein sequence ID" value="KAK3364989.1"/>
    <property type="molecule type" value="Genomic_DNA"/>
</dbReference>
<accession>A0AAE0JVA8</accession>
<gene>
    <name evidence="1" type="ORF">B0T24DRAFT_598308</name>
</gene>
<evidence type="ECO:0000313" key="1">
    <source>
        <dbReference type="EMBL" id="KAK3364989.1"/>
    </source>
</evidence>
<keyword evidence="2" id="KW-1185">Reference proteome</keyword>
<proteinExistence type="predicted"/>
<name>A0AAE0JVA8_9PEZI</name>
<reference evidence="1" key="2">
    <citation type="submission" date="2023-06" db="EMBL/GenBank/DDBJ databases">
        <authorList>
            <consortium name="Lawrence Berkeley National Laboratory"/>
            <person name="Haridas S."/>
            <person name="Hensen N."/>
            <person name="Bonometti L."/>
            <person name="Westerberg I."/>
            <person name="Brannstrom I.O."/>
            <person name="Guillou S."/>
            <person name="Cros-Aarteil S."/>
            <person name="Calhoun S."/>
            <person name="Kuo A."/>
            <person name="Mondo S."/>
            <person name="Pangilinan J."/>
            <person name="Riley R."/>
            <person name="Labutti K."/>
            <person name="Andreopoulos B."/>
            <person name="Lipzen A."/>
            <person name="Chen C."/>
            <person name="Yanf M."/>
            <person name="Daum C."/>
            <person name="Ng V."/>
            <person name="Clum A."/>
            <person name="Steindorff A."/>
            <person name="Ohm R."/>
            <person name="Martin F."/>
            <person name="Silar P."/>
            <person name="Natvig D."/>
            <person name="Lalanne C."/>
            <person name="Gautier V."/>
            <person name="Ament-Velasquez S.L."/>
            <person name="Kruys A."/>
            <person name="Hutchinson M.I."/>
            <person name="Powell A.J."/>
            <person name="Barry K."/>
            <person name="Miller A.N."/>
            <person name="Grigoriev I.V."/>
            <person name="Debuchy R."/>
            <person name="Gladieux P."/>
            <person name="Thoren M.H."/>
            <person name="Johannesson H."/>
        </authorList>
    </citation>
    <scope>NUCLEOTIDE SEQUENCE</scope>
    <source>
        <strain evidence="1">CBS 958.72</strain>
    </source>
</reference>
<evidence type="ECO:0000313" key="2">
    <source>
        <dbReference type="Proteomes" id="UP001287356"/>
    </source>
</evidence>